<feature type="transmembrane region" description="Helical" evidence="8">
    <location>
        <begin position="95"/>
        <end position="114"/>
    </location>
</feature>
<keyword evidence="7 8" id="KW-0472">Membrane</keyword>
<dbReference type="InterPro" id="IPR000644">
    <property type="entry name" value="CBS_dom"/>
</dbReference>
<comment type="similarity">
    <text evidence="2">Belongs to the SLC41A transporter family.</text>
</comment>
<sequence>VADTGTFISKIMTKDPNIIDPDTNQHEVARIFENADLVSAAVVDQNGILLGRITIDDVVDVIREEADESVLNMAGLKKEDDIFAPIIQSTKRRSLWLGANLITALLAAASIGIFEATIEKIVTLAILMPIVASMGGIAGMQSLALVIRSQALDQIGSSNSRLLIYKEAAIGFLNGILWSSVVAILVYLWFDSIFLGLVIASALMINLIIGAISGVSLPLVLSKLNIDPALAGGVIL</sequence>
<evidence type="ECO:0000313" key="10">
    <source>
        <dbReference type="EMBL" id="SVE42850.1"/>
    </source>
</evidence>
<feature type="transmembrane region" description="Helical" evidence="8">
    <location>
        <begin position="168"/>
        <end position="190"/>
    </location>
</feature>
<feature type="transmembrane region" description="Helical" evidence="8">
    <location>
        <begin position="126"/>
        <end position="147"/>
    </location>
</feature>
<dbReference type="InterPro" id="IPR006667">
    <property type="entry name" value="SLC41_membr_dom"/>
</dbReference>
<reference evidence="10" key="1">
    <citation type="submission" date="2018-05" db="EMBL/GenBank/DDBJ databases">
        <authorList>
            <person name="Lanie J.A."/>
            <person name="Ng W.-L."/>
            <person name="Kazmierczak K.M."/>
            <person name="Andrzejewski T.M."/>
            <person name="Davidsen T.M."/>
            <person name="Wayne K.J."/>
            <person name="Tettelin H."/>
            <person name="Glass J.I."/>
            <person name="Rusch D."/>
            <person name="Podicherti R."/>
            <person name="Tsui H.-C.T."/>
            <person name="Winkler M.E."/>
        </authorList>
    </citation>
    <scope>NUCLEOTIDE SEQUENCE</scope>
</reference>
<dbReference type="InterPro" id="IPR036739">
    <property type="entry name" value="SLC41_membr_dom_sf"/>
</dbReference>
<evidence type="ECO:0000256" key="2">
    <source>
        <dbReference type="ARBA" id="ARBA00009749"/>
    </source>
</evidence>
<feature type="transmembrane region" description="Helical" evidence="8">
    <location>
        <begin position="196"/>
        <end position="221"/>
    </location>
</feature>
<evidence type="ECO:0000256" key="4">
    <source>
        <dbReference type="ARBA" id="ARBA00022692"/>
    </source>
</evidence>
<dbReference type="SMART" id="SM00116">
    <property type="entry name" value="CBS"/>
    <property type="match status" value="1"/>
</dbReference>
<dbReference type="SUPFAM" id="SSF161093">
    <property type="entry name" value="MgtE membrane domain-like"/>
    <property type="match status" value="1"/>
</dbReference>
<dbReference type="SUPFAM" id="SSF54631">
    <property type="entry name" value="CBS-domain pair"/>
    <property type="match status" value="1"/>
</dbReference>
<dbReference type="PANTHER" id="PTHR43773">
    <property type="entry name" value="MAGNESIUM TRANSPORTER MGTE"/>
    <property type="match status" value="1"/>
</dbReference>
<evidence type="ECO:0000256" key="7">
    <source>
        <dbReference type="ARBA" id="ARBA00023136"/>
    </source>
</evidence>
<dbReference type="EMBL" id="UINC01216632">
    <property type="protein sequence ID" value="SVE42850.1"/>
    <property type="molecule type" value="Genomic_DNA"/>
</dbReference>
<dbReference type="PROSITE" id="PS51371">
    <property type="entry name" value="CBS"/>
    <property type="match status" value="1"/>
</dbReference>
<keyword evidence="5" id="KW-0460">Magnesium</keyword>
<dbReference type="GO" id="GO:0016020">
    <property type="term" value="C:membrane"/>
    <property type="evidence" value="ECO:0007669"/>
    <property type="project" value="UniProtKB-SubCell"/>
</dbReference>
<comment type="subcellular location">
    <subcellularLocation>
        <location evidence="1">Membrane</location>
        <topology evidence="1">Multi-pass membrane protein</topology>
    </subcellularLocation>
</comment>
<proteinExistence type="inferred from homology"/>
<dbReference type="Gene3D" id="1.10.357.20">
    <property type="entry name" value="SLC41 divalent cation transporters, integral membrane domain"/>
    <property type="match status" value="1"/>
</dbReference>
<evidence type="ECO:0000256" key="5">
    <source>
        <dbReference type="ARBA" id="ARBA00022842"/>
    </source>
</evidence>
<keyword evidence="3" id="KW-0813">Transport</keyword>
<accession>A0A383DEV5</accession>
<dbReference type="Pfam" id="PF00571">
    <property type="entry name" value="CBS"/>
    <property type="match status" value="1"/>
</dbReference>
<protein>
    <recommendedName>
        <fullName evidence="9">CBS domain-containing protein</fullName>
    </recommendedName>
</protein>
<dbReference type="GO" id="GO:0015095">
    <property type="term" value="F:magnesium ion transmembrane transporter activity"/>
    <property type="evidence" value="ECO:0007669"/>
    <property type="project" value="InterPro"/>
</dbReference>
<evidence type="ECO:0000256" key="8">
    <source>
        <dbReference type="SAM" id="Phobius"/>
    </source>
</evidence>
<feature type="non-terminal residue" evidence="10">
    <location>
        <position position="1"/>
    </location>
</feature>
<keyword evidence="4 8" id="KW-0812">Transmembrane</keyword>
<evidence type="ECO:0000256" key="1">
    <source>
        <dbReference type="ARBA" id="ARBA00004141"/>
    </source>
</evidence>
<name>A0A383DEV5_9ZZZZ</name>
<evidence type="ECO:0000259" key="9">
    <source>
        <dbReference type="PROSITE" id="PS51371"/>
    </source>
</evidence>
<keyword evidence="6 8" id="KW-1133">Transmembrane helix</keyword>
<dbReference type="Gene3D" id="3.10.580.10">
    <property type="entry name" value="CBS-domain"/>
    <property type="match status" value="1"/>
</dbReference>
<dbReference type="InterPro" id="IPR006669">
    <property type="entry name" value="MgtE_transporter"/>
</dbReference>
<gene>
    <name evidence="10" type="ORF">METZ01_LOCUS495704</name>
</gene>
<dbReference type="Pfam" id="PF01769">
    <property type="entry name" value="MgtE"/>
    <property type="match status" value="1"/>
</dbReference>
<feature type="domain" description="CBS" evidence="9">
    <location>
        <begin position="12"/>
        <end position="68"/>
    </location>
</feature>
<dbReference type="AlphaFoldDB" id="A0A383DEV5"/>
<dbReference type="InterPro" id="IPR046342">
    <property type="entry name" value="CBS_dom_sf"/>
</dbReference>
<dbReference type="PANTHER" id="PTHR43773:SF1">
    <property type="entry name" value="MAGNESIUM TRANSPORTER MGTE"/>
    <property type="match status" value="1"/>
</dbReference>
<feature type="non-terminal residue" evidence="10">
    <location>
        <position position="236"/>
    </location>
</feature>
<organism evidence="10">
    <name type="scientific">marine metagenome</name>
    <dbReference type="NCBI Taxonomy" id="408172"/>
    <lineage>
        <taxon>unclassified sequences</taxon>
        <taxon>metagenomes</taxon>
        <taxon>ecological metagenomes</taxon>
    </lineage>
</organism>
<evidence type="ECO:0000256" key="6">
    <source>
        <dbReference type="ARBA" id="ARBA00022989"/>
    </source>
</evidence>
<evidence type="ECO:0000256" key="3">
    <source>
        <dbReference type="ARBA" id="ARBA00022448"/>
    </source>
</evidence>